<gene>
    <name evidence="1" type="ORF">AQJ11_41060</name>
</gene>
<organism evidence="1 2">
    <name type="scientific">Streptomyces corchorusii</name>
    <name type="common">Streptomyces chibaensis</name>
    <dbReference type="NCBI Taxonomy" id="1903"/>
    <lineage>
        <taxon>Bacteria</taxon>
        <taxon>Bacillati</taxon>
        <taxon>Actinomycetota</taxon>
        <taxon>Actinomycetes</taxon>
        <taxon>Kitasatosporales</taxon>
        <taxon>Streptomycetaceae</taxon>
        <taxon>Streptomyces</taxon>
    </lineage>
</organism>
<dbReference type="PROSITE" id="PS51257">
    <property type="entry name" value="PROKAR_LIPOPROTEIN"/>
    <property type="match status" value="1"/>
</dbReference>
<accession>A0A117Q9K9</accession>
<evidence type="ECO:0000313" key="2">
    <source>
        <dbReference type="Proteomes" id="UP000053398"/>
    </source>
</evidence>
<protein>
    <submittedName>
        <fullName evidence="1">Uncharacterized protein</fullName>
    </submittedName>
</protein>
<dbReference type="Proteomes" id="UP000053398">
    <property type="component" value="Unassembled WGS sequence"/>
</dbReference>
<evidence type="ECO:0000313" key="1">
    <source>
        <dbReference type="EMBL" id="KUN16196.1"/>
    </source>
</evidence>
<proteinExistence type="predicted"/>
<dbReference type="EMBL" id="LMWP01000062">
    <property type="protein sequence ID" value="KUN16196.1"/>
    <property type="molecule type" value="Genomic_DNA"/>
</dbReference>
<dbReference type="RefSeq" id="WP_059266816.1">
    <property type="nucleotide sequence ID" value="NZ_KQ948375.1"/>
</dbReference>
<dbReference type="AlphaFoldDB" id="A0A117Q9K9"/>
<name>A0A117Q9K9_STRCK</name>
<reference evidence="1 2" key="1">
    <citation type="submission" date="2015-10" db="EMBL/GenBank/DDBJ databases">
        <title>Draft genome sequence of Streptomyces corchorusii DSM 40340, type strain for the species Streptomyces corchorusii.</title>
        <authorList>
            <person name="Ruckert C."/>
            <person name="Winkler A."/>
            <person name="Kalinowski J."/>
            <person name="Kampfer P."/>
            <person name="Glaeser S."/>
        </authorList>
    </citation>
    <scope>NUCLEOTIDE SEQUENCE [LARGE SCALE GENOMIC DNA]</scope>
    <source>
        <strain evidence="1 2">DSM 40340</strain>
    </source>
</reference>
<sequence>MKSARRENARWLAVGTWAVVLGLATAGCWFSGRAGGPPSHAGDATADRVTAGRVCRSALPRGMELSCGTYGFGDLRYVCSARRHDGARCERTSQVTVRNPGRAVVYVTYLAGARPGVREEGPRQAVEPGGETTLRPGAGRLLFDITLRGTDGGPSRLEVVGVR</sequence>
<comment type="caution">
    <text evidence="1">The sequence shown here is derived from an EMBL/GenBank/DDBJ whole genome shotgun (WGS) entry which is preliminary data.</text>
</comment>
<keyword evidence="2" id="KW-1185">Reference proteome</keyword>